<protein>
    <submittedName>
        <fullName evidence="1">Uncharacterized protein</fullName>
    </submittedName>
</protein>
<dbReference type="EMBL" id="PFMR01000140">
    <property type="protein sequence ID" value="PIZ17141.1"/>
    <property type="molecule type" value="Genomic_DNA"/>
</dbReference>
<name>A0A2M7SCC4_9BACT</name>
<evidence type="ECO:0000313" key="2">
    <source>
        <dbReference type="Proteomes" id="UP000229307"/>
    </source>
</evidence>
<comment type="caution">
    <text evidence="1">The sequence shown here is derived from an EMBL/GenBank/DDBJ whole genome shotgun (WGS) entry which is preliminary data.</text>
</comment>
<proteinExistence type="predicted"/>
<accession>A0A2M7SCC4</accession>
<gene>
    <name evidence="1" type="ORF">COY52_05140</name>
</gene>
<evidence type="ECO:0000313" key="1">
    <source>
        <dbReference type="EMBL" id="PIZ17141.1"/>
    </source>
</evidence>
<reference evidence="2" key="1">
    <citation type="submission" date="2017-09" db="EMBL/GenBank/DDBJ databases">
        <title>Depth-based differentiation of microbial function through sediment-hosted aquifers and enrichment of novel symbionts in the deep terrestrial subsurface.</title>
        <authorList>
            <person name="Probst A.J."/>
            <person name="Ladd B."/>
            <person name="Jarett J.K."/>
            <person name="Geller-Mcgrath D.E."/>
            <person name="Sieber C.M.K."/>
            <person name="Emerson J.B."/>
            <person name="Anantharaman K."/>
            <person name="Thomas B.C."/>
            <person name="Malmstrom R."/>
            <person name="Stieglmeier M."/>
            <person name="Klingl A."/>
            <person name="Woyke T."/>
            <person name="Ryan C.M."/>
            <person name="Banfield J.F."/>
        </authorList>
    </citation>
    <scope>NUCLEOTIDE SEQUENCE [LARGE SCALE GENOMIC DNA]</scope>
</reference>
<dbReference type="AlphaFoldDB" id="A0A2M7SCC4"/>
<organism evidence="1 2">
    <name type="scientific">Candidatus Desantisbacteria bacterium CG_4_10_14_0_8_um_filter_48_22</name>
    <dbReference type="NCBI Taxonomy" id="1974543"/>
    <lineage>
        <taxon>Bacteria</taxon>
        <taxon>Candidatus Desantisiibacteriota</taxon>
    </lineage>
</organism>
<sequence>MLNILDKLWLWTHVAGGVNNQYGFKEGSKISPAEAASYMGVSNILFVRLNNKPEVPEYSKYAASFKKLNRVVWSIIGDSASSNESEVPVLLELSKKFPNIRGVIMDDFFSFRMNAYKPQDIANIRRSLSNRTDAGHKLDLWVTLYTHELDLAVKPYLDECDVTTLWTWHSEDLARLEMNFAKLKKMCPGSRKVLGCYMYDFGNSKPMQVELMEKQCRFGLDLLKTGEIEGIIFLASCICDLRLDAVEWTKKWIDSIKSSQG</sequence>
<dbReference type="Proteomes" id="UP000229307">
    <property type="component" value="Unassembled WGS sequence"/>
</dbReference>